<dbReference type="EMBL" id="CAUYUJ010022570">
    <property type="protein sequence ID" value="CAK0911391.1"/>
    <property type="molecule type" value="Genomic_DNA"/>
</dbReference>
<protein>
    <submittedName>
        <fullName evidence="2">Uncharacterized protein</fullName>
    </submittedName>
</protein>
<feature type="compositionally biased region" description="Basic and acidic residues" evidence="1">
    <location>
        <begin position="197"/>
        <end position="213"/>
    </location>
</feature>
<accession>A0ABN9YHK1</accession>
<feature type="region of interest" description="Disordered" evidence="1">
    <location>
        <begin position="139"/>
        <end position="213"/>
    </location>
</feature>
<comment type="caution">
    <text evidence="2">The sequence shown here is derived from an EMBL/GenBank/DDBJ whole genome shotgun (WGS) entry which is preliminary data.</text>
</comment>
<reference evidence="2" key="1">
    <citation type="submission" date="2023-10" db="EMBL/GenBank/DDBJ databases">
        <authorList>
            <person name="Chen Y."/>
            <person name="Shah S."/>
            <person name="Dougan E. K."/>
            <person name="Thang M."/>
            <person name="Chan C."/>
        </authorList>
    </citation>
    <scope>NUCLEOTIDE SEQUENCE [LARGE SCALE GENOMIC DNA]</scope>
</reference>
<keyword evidence="3" id="KW-1185">Reference proteome</keyword>
<feature type="compositionally biased region" description="Basic residues" evidence="1">
    <location>
        <begin position="22"/>
        <end position="37"/>
    </location>
</feature>
<feature type="compositionally biased region" description="Low complexity" evidence="1">
    <location>
        <begin position="71"/>
        <end position="82"/>
    </location>
</feature>
<evidence type="ECO:0000313" key="3">
    <source>
        <dbReference type="Proteomes" id="UP001189429"/>
    </source>
</evidence>
<feature type="region of interest" description="Disordered" evidence="1">
    <location>
        <begin position="1"/>
        <end position="100"/>
    </location>
</feature>
<name>A0ABN9YHK1_9DINO</name>
<evidence type="ECO:0000313" key="2">
    <source>
        <dbReference type="EMBL" id="CAK0911391.1"/>
    </source>
</evidence>
<sequence>MQSAHNGAATTRIAAKVEERRLLRRRRARGKLSRARPPRLNSGARATDTDMLFSPKNWVRPARREARVPNGAGATTGVTGSGCRRHEAGEGEPVSGAVGGNIDRASAIHRRQIGQAPSSESARSWAGWALLDEPPDARAPWASAMAATSGRGEPRGHAQREHSSGDAPNGDAPTPQPAGGGASGPTAMPGRPKRPVRPRDLAPARSDEPEPAR</sequence>
<dbReference type="Proteomes" id="UP001189429">
    <property type="component" value="Unassembled WGS sequence"/>
</dbReference>
<organism evidence="2 3">
    <name type="scientific">Prorocentrum cordatum</name>
    <dbReference type="NCBI Taxonomy" id="2364126"/>
    <lineage>
        <taxon>Eukaryota</taxon>
        <taxon>Sar</taxon>
        <taxon>Alveolata</taxon>
        <taxon>Dinophyceae</taxon>
        <taxon>Prorocentrales</taxon>
        <taxon>Prorocentraceae</taxon>
        <taxon>Prorocentrum</taxon>
    </lineage>
</organism>
<feature type="compositionally biased region" description="Basic and acidic residues" evidence="1">
    <location>
        <begin position="152"/>
        <end position="164"/>
    </location>
</feature>
<gene>
    <name evidence="2" type="ORF">PCOR1329_LOCUS85277</name>
</gene>
<proteinExistence type="predicted"/>
<evidence type="ECO:0000256" key="1">
    <source>
        <dbReference type="SAM" id="MobiDB-lite"/>
    </source>
</evidence>